<feature type="non-terminal residue" evidence="1">
    <location>
        <position position="136"/>
    </location>
</feature>
<protein>
    <submittedName>
        <fullName evidence="1">Uncharacterized protein</fullName>
    </submittedName>
</protein>
<name>A0A3B0XW47_9ZZZZ</name>
<proteinExistence type="predicted"/>
<dbReference type="EMBL" id="UOFI01000099">
    <property type="protein sequence ID" value="VAW67467.1"/>
    <property type="molecule type" value="Genomic_DNA"/>
</dbReference>
<accession>A0A3B0XW47</accession>
<organism evidence="1">
    <name type="scientific">hydrothermal vent metagenome</name>
    <dbReference type="NCBI Taxonomy" id="652676"/>
    <lineage>
        <taxon>unclassified sequences</taxon>
        <taxon>metagenomes</taxon>
        <taxon>ecological metagenomes</taxon>
    </lineage>
</organism>
<reference evidence="1" key="1">
    <citation type="submission" date="2018-06" db="EMBL/GenBank/DDBJ databases">
        <authorList>
            <person name="Zhirakovskaya E."/>
        </authorList>
    </citation>
    <scope>NUCLEOTIDE SEQUENCE</scope>
</reference>
<gene>
    <name evidence="1" type="ORF">MNBD_GAMMA09-1555</name>
</gene>
<sequence>MEGQNPRAEAGLDPVYFLLLKWLAWLVSRSSGKPKYFSGPASVGRPLYSRDNYPLLRPANPGRSYGRVSPSSSRSLLFICTPPAASAKPPIAPDAITTLWHGIMIGSLFLPQALPTARYALGEPPCPMRAAAAATR</sequence>
<evidence type="ECO:0000313" key="1">
    <source>
        <dbReference type="EMBL" id="VAW67467.1"/>
    </source>
</evidence>
<dbReference type="AlphaFoldDB" id="A0A3B0XW47"/>